<dbReference type="InterPro" id="IPR008271">
    <property type="entry name" value="Ser/Thr_kinase_AS"/>
</dbReference>
<sequence>MIQTKTKEGYDIQLPNIFKGYKIIKTLGNGGTSAVFQVQKQRTGKFYSAKVIPKKYIKENNMTNQIKTEIRIMKKIDHPNIVKFHESFEYKNIRQEIYIIIISEYCENGDLFTYCANERFNNENQKKSVFIGLLNAIKYLHDQKIAHGDIKLDNILLDSNLNAKLTDFGYCKTQEKMGDDSKSGTLYYAAPEMFIRGEFDTLKSDIWSIGICLYCLYQNCFPFRNGNYKSIVNQITSHKLSLGFTIEKDLRDIVERCTEKDAENRPTINDLINDEFFNLDKNNFDEYSEPSSTENESKSENFDNYCSIFI</sequence>
<evidence type="ECO:0000256" key="4">
    <source>
        <dbReference type="RuleBase" id="RU000304"/>
    </source>
</evidence>
<keyword evidence="8" id="KW-1185">Reference proteome</keyword>
<dbReference type="InterPro" id="IPR011009">
    <property type="entry name" value="Kinase-like_dom_sf"/>
</dbReference>
<protein>
    <recommendedName>
        <fullName evidence="5">Protein kinase domain-containing protein</fullName>
    </recommendedName>
</protein>
<dbReference type="PANTHER" id="PTHR24361">
    <property type="entry name" value="MITOGEN-ACTIVATED KINASE KINASE KINASE"/>
    <property type="match status" value="1"/>
</dbReference>
<name>A0ABR2GKX2_9EUKA</name>
<keyword evidence="2 3" id="KW-0067">ATP-binding</keyword>
<dbReference type="EMBL" id="JAPFFF010000045">
    <property type="protein sequence ID" value="KAK8840464.1"/>
    <property type="molecule type" value="Genomic_DNA"/>
</dbReference>
<accession>A0ABR2GKX2</accession>
<proteinExistence type="inferred from homology"/>
<dbReference type="SUPFAM" id="SSF56112">
    <property type="entry name" value="Protein kinase-like (PK-like)"/>
    <property type="match status" value="1"/>
</dbReference>
<dbReference type="PROSITE" id="PS00107">
    <property type="entry name" value="PROTEIN_KINASE_ATP"/>
    <property type="match status" value="1"/>
</dbReference>
<keyword evidence="4" id="KW-0808">Transferase</keyword>
<comment type="similarity">
    <text evidence="4">Belongs to the protein kinase superfamily.</text>
</comment>
<evidence type="ECO:0000313" key="7">
    <source>
        <dbReference type="EMBL" id="KAK8840464.1"/>
    </source>
</evidence>
<dbReference type="SMART" id="SM00220">
    <property type="entry name" value="S_TKc"/>
    <property type="match status" value="1"/>
</dbReference>
<dbReference type="Pfam" id="PF00069">
    <property type="entry name" value="Pkinase"/>
    <property type="match status" value="1"/>
</dbReference>
<dbReference type="Gene3D" id="1.10.510.10">
    <property type="entry name" value="Transferase(Phosphotransferase) domain 1"/>
    <property type="match status" value="1"/>
</dbReference>
<dbReference type="PROSITE" id="PS50011">
    <property type="entry name" value="PROTEIN_KINASE_DOM"/>
    <property type="match status" value="1"/>
</dbReference>
<dbReference type="PROSITE" id="PS00108">
    <property type="entry name" value="PROTEIN_KINASE_ST"/>
    <property type="match status" value="1"/>
</dbReference>
<evidence type="ECO:0000256" key="1">
    <source>
        <dbReference type="ARBA" id="ARBA00022741"/>
    </source>
</evidence>
<keyword evidence="4" id="KW-0418">Kinase</keyword>
<feature type="binding site" evidence="3">
    <location>
        <position position="55"/>
    </location>
    <ligand>
        <name>ATP</name>
        <dbReference type="ChEBI" id="CHEBI:30616"/>
    </ligand>
</feature>
<evidence type="ECO:0000256" key="2">
    <source>
        <dbReference type="ARBA" id="ARBA00022840"/>
    </source>
</evidence>
<reference evidence="6 8" key="1">
    <citation type="submission" date="2024-04" db="EMBL/GenBank/DDBJ databases">
        <title>Tritrichomonas musculus Genome.</title>
        <authorList>
            <person name="Alves-Ferreira E."/>
            <person name="Grigg M."/>
            <person name="Lorenzi H."/>
            <person name="Galac M."/>
        </authorList>
    </citation>
    <scope>NUCLEOTIDE SEQUENCE [LARGE SCALE GENOMIC DNA]</scope>
    <source>
        <strain evidence="6 8">EAF2021</strain>
    </source>
</reference>
<comment type="caution">
    <text evidence="6">The sequence shown here is derived from an EMBL/GenBank/DDBJ whole genome shotgun (WGS) entry which is preliminary data.</text>
</comment>
<dbReference type="InterPro" id="IPR017441">
    <property type="entry name" value="Protein_kinase_ATP_BS"/>
</dbReference>
<evidence type="ECO:0000256" key="3">
    <source>
        <dbReference type="PROSITE-ProRule" id="PRU10141"/>
    </source>
</evidence>
<feature type="domain" description="Protein kinase" evidence="5">
    <location>
        <begin position="21"/>
        <end position="277"/>
    </location>
</feature>
<dbReference type="InterPro" id="IPR000719">
    <property type="entry name" value="Prot_kinase_dom"/>
</dbReference>
<evidence type="ECO:0000259" key="5">
    <source>
        <dbReference type="PROSITE" id="PS50011"/>
    </source>
</evidence>
<evidence type="ECO:0000313" key="8">
    <source>
        <dbReference type="Proteomes" id="UP001470230"/>
    </source>
</evidence>
<dbReference type="EMBL" id="JAPFFF010000364">
    <property type="protein sequence ID" value="KAK8834585.1"/>
    <property type="molecule type" value="Genomic_DNA"/>
</dbReference>
<dbReference type="Proteomes" id="UP001470230">
    <property type="component" value="Unassembled WGS sequence"/>
</dbReference>
<keyword evidence="1 3" id="KW-0547">Nucleotide-binding</keyword>
<organism evidence="6 8">
    <name type="scientific">Tritrichomonas musculus</name>
    <dbReference type="NCBI Taxonomy" id="1915356"/>
    <lineage>
        <taxon>Eukaryota</taxon>
        <taxon>Metamonada</taxon>
        <taxon>Parabasalia</taxon>
        <taxon>Tritrichomonadida</taxon>
        <taxon>Tritrichomonadidae</taxon>
        <taxon>Tritrichomonas</taxon>
    </lineage>
</organism>
<dbReference type="InterPro" id="IPR053235">
    <property type="entry name" value="Ser_Thr_kinase"/>
</dbReference>
<evidence type="ECO:0000313" key="6">
    <source>
        <dbReference type="EMBL" id="KAK8834585.1"/>
    </source>
</evidence>
<gene>
    <name evidence="6" type="ORF">M9Y10_027289</name>
    <name evidence="7" type="ORF">M9Y10_030669</name>
</gene>
<keyword evidence="4" id="KW-0723">Serine/threonine-protein kinase</keyword>